<accession>A0AAW3ZKF0</accession>
<dbReference type="SUPFAM" id="SSF143120">
    <property type="entry name" value="YefM-like"/>
    <property type="match status" value="1"/>
</dbReference>
<dbReference type="PANTHER" id="PTHR35377">
    <property type="entry name" value="ANTITOXIN VAPB49-RELATED-RELATED"/>
    <property type="match status" value="1"/>
</dbReference>
<dbReference type="EMBL" id="JACYTR010000008">
    <property type="protein sequence ID" value="MBD8525385.1"/>
    <property type="molecule type" value="Genomic_DNA"/>
</dbReference>
<evidence type="ECO:0000313" key="4">
    <source>
        <dbReference type="Proteomes" id="UP000613768"/>
    </source>
</evidence>
<keyword evidence="4" id="KW-1185">Reference proteome</keyword>
<reference evidence="3 4" key="1">
    <citation type="submission" date="2020-09" db="EMBL/GenBank/DDBJ databases">
        <title>Pseudoxanthomonas sp. CAU 1598 isolated from sand of Yaerae Beach.</title>
        <authorList>
            <person name="Kim W."/>
        </authorList>
    </citation>
    <scope>NUCLEOTIDE SEQUENCE [LARGE SCALE GENOMIC DNA]</scope>
    <source>
        <strain evidence="3 4">CAU 1598</strain>
    </source>
</reference>
<dbReference type="NCBIfam" id="TIGR01552">
    <property type="entry name" value="phd_fam"/>
    <property type="match status" value="1"/>
</dbReference>
<evidence type="ECO:0000256" key="2">
    <source>
        <dbReference type="RuleBase" id="RU362080"/>
    </source>
</evidence>
<protein>
    <recommendedName>
        <fullName evidence="2">Antitoxin</fullName>
    </recommendedName>
</protein>
<dbReference type="AlphaFoldDB" id="A0AAW3ZKF0"/>
<dbReference type="InterPro" id="IPR051416">
    <property type="entry name" value="phD-YefM_TA_antitoxins"/>
</dbReference>
<organism evidence="3 4">
    <name type="scientific">Pseudomarimonas arenosa</name>
    <dbReference type="NCBI Taxonomy" id="2774145"/>
    <lineage>
        <taxon>Bacteria</taxon>
        <taxon>Pseudomonadati</taxon>
        <taxon>Pseudomonadota</taxon>
        <taxon>Gammaproteobacteria</taxon>
        <taxon>Lysobacterales</taxon>
        <taxon>Lysobacteraceae</taxon>
        <taxon>Pseudomarimonas</taxon>
    </lineage>
</organism>
<proteinExistence type="inferred from homology"/>
<dbReference type="RefSeq" id="WP_192028725.1">
    <property type="nucleotide sequence ID" value="NZ_JACYTR010000008.1"/>
</dbReference>
<dbReference type="Proteomes" id="UP000613768">
    <property type="component" value="Unassembled WGS sequence"/>
</dbReference>
<dbReference type="Pfam" id="PF02604">
    <property type="entry name" value="PhdYeFM_antitox"/>
    <property type="match status" value="1"/>
</dbReference>
<sequence length="79" mass="8481">MHTINIHEAKTHLSRIVEEVAAGAEVFIAKAGKPMVKMIPIDAGKAAIRFGVLKGKIRVPDDFDAPLPEDVLSSFAGSR</sequence>
<evidence type="ECO:0000313" key="3">
    <source>
        <dbReference type="EMBL" id="MBD8525385.1"/>
    </source>
</evidence>
<evidence type="ECO:0000256" key="1">
    <source>
        <dbReference type="ARBA" id="ARBA00009981"/>
    </source>
</evidence>
<comment type="caution">
    <text evidence="3">The sequence shown here is derived from an EMBL/GenBank/DDBJ whole genome shotgun (WGS) entry which is preliminary data.</text>
</comment>
<name>A0AAW3ZKF0_9GAMM</name>
<gene>
    <name evidence="3" type="ORF">IFO71_06485</name>
</gene>
<comment type="similarity">
    <text evidence="1 2">Belongs to the phD/YefM antitoxin family.</text>
</comment>
<dbReference type="InterPro" id="IPR006442">
    <property type="entry name" value="Antitoxin_Phd/YefM"/>
</dbReference>
<comment type="function">
    <text evidence="2">Antitoxin component of a type II toxin-antitoxin (TA) system.</text>
</comment>
<dbReference type="Gene3D" id="3.40.1620.10">
    <property type="entry name" value="YefM-like domain"/>
    <property type="match status" value="1"/>
</dbReference>
<dbReference type="InterPro" id="IPR036165">
    <property type="entry name" value="YefM-like_sf"/>
</dbReference>